<name>G6XI32_9PROT</name>
<dbReference type="AlphaFoldDB" id="G6XI32"/>
<dbReference type="PATRIC" id="fig|1088869.3.peg.1246"/>
<dbReference type="OrthoDB" id="332706at2"/>
<dbReference type="EMBL" id="AGQV01000002">
    <property type="protein sequence ID" value="EHH68472.1"/>
    <property type="molecule type" value="Genomic_DNA"/>
</dbReference>
<evidence type="ECO:0000313" key="3">
    <source>
        <dbReference type="Proteomes" id="UP000004949"/>
    </source>
</evidence>
<protein>
    <submittedName>
        <fullName evidence="2">Uncharacterized protein</fullName>
    </submittedName>
</protein>
<keyword evidence="3" id="KW-1185">Reference proteome</keyword>
<organism evidence="2 3">
    <name type="scientific">Gluconobacter morbifer G707</name>
    <dbReference type="NCBI Taxonomy" id="1088869"/>
    <lineage>
        <taxon>Bacteria</taxon>
        <taxon>Pseudomonadati</taxon>
        <taxon>Pseudomonadota</taxon>
        <taxon>Alphaproteobacteria</taxon>
        <taxon>Acetobacterales</taxon>
        <taxon>Acetobacteraceae</taxon>
        <taxon>Gluconobacter</taxon>
    </lineage>
</organism>
<reference evidence="2 3" key="1">
    <citation type="submission" date="2011-10" db="EMBL/GenBank/DDBJ databases">
        <title>Genome sequence of Gluconobacter morbifer G707, isolated from Drosophila gut.</title>
        <authorList>
            <person name="Lee W.-J."/>
            <person name="Kim E.-K."/>
        </authorList>
    </citation>
    <scope>NUCLEOTIDE SEQUENCE [LARGE SCALE GENOMIC DNA]</scope>
    <source>
        <strain evidence="2 3">G707</strain>
    </source>
</reference>
<comment type="caution">
    <text evidence="2">The sequence shown here is derived from an EMBL/GenBank/DDBJ whole genome shotgun (WGS) entry which is preliminary data.</text>
</comment>
<dbReference type="Proteomes" id="UP000004949">
    <property type="component" value="Unassembled WGS sequence"/>
</dbReference>
<evidence type="ECO:0000313" key="2">
    <source>
        <dbReference type="EMBL" id="EHH68472.1"/>
    </source>
</evidence>
<accession>G6XI32</accession>
<evidence type="ECO:0000256" key="1">
    <source>
        <dbReference type="SAM" id="MobiDB-lite"/>
    </source>
</evidence>
<proteinExistence type="predicted"/>
<dbReference type="RefSeq" id="WP_008851389.1">
    <property type="nucleotide sequence ID" value="NZ_AGQV01000002.1"/>
</dbReference>
<feature type="region of interest" description="Disordered" evidence="1">
    <location>
        <begin position="1"/>
        <end position="25"/>
    </location>
</feature>
<gene>
    <name evidence="2" type="ORF">GMO_12420</name>
</gene>
<feature type="compositionally biased region" description="Acidic residues" evidence="1">
    <location>
        <begin position="1"/>
        <end position="11"/>
    </location>
</feature>
<sequence length="71" mass="7678">MSQPGEDEPDSILEQAGIPETTTQGCNQLTGKQWVHARVGNKRPVSCRSFGWNIDVAPATGHDEDSGPLPY</sequence>